<organism evidence="3 4">
    <name type="scientific">Lysobacter hankyongensis</name>
    <dbReference type="NCBI Taxonomy" id="1176535"/>
    <lineage>
        <taxon>Bacteria</taxon>
        <taxon>Pseudomonadati</taxon>
        <taxon>Pseudomonadota</taxon>
        <taxon>Gammaproteobacteria</taxon>
        <taxon>Lysobacterales</taxon>
        <taxon>Lysobacteraceae</taxon>
        <taxon>Lysobacter</taxon>
    </lineage>
</organism>
<comment type="caution">
    <text evidence="3">The sequence shown here is derived from an EMBL/GenBank/DDBJ whole genome shotgun (WGS) entry which is preliminary data.</text>
</comment>
<reference evidence="4" key="1">
    <citation type="journal article" date="2019" name="Int. J. Syst. Evol. Microbiol.">
        <title>The Global Catalogue of Microorganisms (GCM) 10K type strain sequencing project: providing services to taxonomists for standard genome sequencing and annotation.</title>
        <authorList>
            <consortium name="The Broad Institute Genomics Platform"/>
            <consortium name="The Broad Institute Genome Sequencing Center for Infectious Disease"/>
            <person name="Wu L."/>
            <person name="Ma J."/>
        </authorList>
    </citation>
    <scope>NUCLEOTIDE SEQUENCE [LARGE SCALE GENOMIC DNA]</scope>
    <source>
        <strain evidence="4">JCM 18204</strain>
    </source>
</reference>
<protein>
    <recommendedName>
        <fullName evidence="5">EF-hand domain-containing protein</fullName>
    </recommendedName>
</protein>
<dbReference type="Proteomes" id="UP001499959">
    <property type="component" value="Unassembled WGS sequence"/>
</dbReference>
<evidence type="ECO:0000256" key="2">
    <source>
        <dbReference type="SAM" id="SignalP"/>
    </source>
</evidence>
<name>A0ABP9B9T6_9GAMM</name>
<feature type="compositionally biased region" description="Low complexity" evidence="1">
    <location>
        <begin position="31"/>
        <end position="42"/>
    </location>
</feature>
<feature type="chain" id="PRO_5046692870" description="EF-hand domain-containing protein" evidence="2">
    <location>
        <begin position="20"/>
        <end position="116"/>
    </location>
</feature>
<evidence type="ECO:0000313" key="3">
    <source>
        <dbReference type="EMBL" id="GAA4792455.1"/>
    </source>
</evidence>
<dbReference type="RefSeq" id="WP_345302920.1">
    <property type="nucleotide sequence ID" value="NZ_BAABJE010000007.1"/>
</dbReference>
<evidence type="ECO:0008006" key="5">
    <source>
        <dbReference type="Google" id="ProtNLM"/>
    </source>
</evidence>
<dbReference type="EMBL" id="BAABJE010000007">
    <property type="protein sequence ID" value="GAA4792455.1"/>
    <property type="molecule type" value="Genomic_DNA"/>
</dbReference>
<gene>
    <name evidence="3" type="ORF">GCM10023307_17320</name>
</gene>
<sequence>MTRFLLAALLAASCGIAAAQTVTVSKDTGETETMQTTAAETTPDATVPARTEEPARTCLRSTGSRIVASRNVRAEKDRKPQGCAVAAGRVYTAEDLDRSGHINLADALRSLDTSIR</sequence>
<keyword evidence="2" id="KW-0732">Signal</keyword>
<proteinExistence type="predicted"/>
<evidence type="ECO:0000313" key="4">
    <source>
        <dbReference type="Proteomes" id="UP001499959"/>
    </source>
</evidence>
<evidence type="ECO:0000256" key="1">
    <source>
        <dbReference type="SAM" id="MobiDB-lite"/>
    </source>
</evidence>
<feature type="region of interest" description="Disordered" evidence="1">
    <location>
        <begin position="27"/>
        <end position="54"/>
    </location>
</feature>
<accession>A0ABP9B9T6</accession>
<feature type="signal peptide" evidence="2">
    <location>
        <begin position="1"/>
        <end position="19"/>
    </location>
</feature>
<keyword evidence="4" id="KW-1185">Reference proteome</keyword>